<proteinExistence type="predicted"/>
<evidence type="ECO:0008006" key="3">
    <source>
        <dbReference type="Google" id="ProtNLM"/>
    </source>
</evidence>
<gene>
    <name evidence="1" type="ORF">SASPL_154528</name>
</gene>
<keyword evidence="2" id="KW-1185">Reference proteome</keyword>
<accession>A0A8X8YYT6</accession>
<dbReference type="Proteomes" id="UP000298416">
    <property type="component" value="Unassembled WGS sequence"/>
</dbReference>
<sequence length="217" mass="25522">MLSALEFYTCEPDSYPRPFNFQLWVMSDGSWTRESVFHIRRIREPLLFSEDGRLLYLTFLGEYKQELVVFDRANGKLKHLGIASHVDDPAMFPFVESFVQLNGISCIEEVLVVRLEEKDNMDKLCFVSMAVIVINRDLSMILVLVDIINKNGLQMLHNIMKRYRKEFIKTPILRKLLKVLEYLATREILTLEHISKRSTSSWCRKLLRFNVNPDRTC</sequence>
<organism evidence="1">
    <name type="scientific">Salvia splendens</name>
    <name type="common">Scarlet sage</name>
    <dbReference type="NCBI Taxonomy" id="180675"/>
    <lineage>
        <taxon>Eukaryota</taxon>
        <taxon>Viridiplantae</taxon>
        <taxon>Streptophyta</taxon>
        <taxon>Embryophyta</taxon>
        <taxon>Tracheophyta</taxon>
        <taxon>Spermatophyta</taxon>
        <taxon>Magnoliopsida</taxon>
        <taxon>eudicotyledons</taxon>
        <taxon>Gunneridae</taxon>
        <taxon>Pentapetalae</taxon>
        <taxon>asterids</taxon>
        <taxon>lamiids</taxon>
        <taxon>Lamiales</taxon>
        <taxon>Lamiaceae</taxon>
        <taxon>Nepetoideae</taxon>
        <taxon>Mentheae</taxon>
        <taxon>Salviinae</taxon>
        <taxon>Salvia</taxon>
        <taxon>Salvia subgen. Calosphace</taxon>
        <taxon>core Calosphace</taxon>
    </lineage>
</organism>
<reference evidence="1" key="2">
    <citation type="submission" date="2020-08" db="EMBL/GenBank/DDBJ databases">
        <title>Plant Genome Project.</title>
        <authorList>
            <person name="Zhang R.-G."/>
        </authorList>
    </citation>
    <scope>NUCLEOTIDE SEQUENCE</scope>
    <source>
        <strain evidence="1">Huo1</strain>
        <tissue evidence="1">Leaf</tissue>
    </source>
</reference>
<reference evidence="1" key="1">
    <citation type="submission" date="2018-01" db="EMBL/GenBank/DDBJ databases">
        <authorList>
            <person name="Mao J.F."/>
        </authorList>
    </citation>
    <scope>NUCLEOTIDE SEQUENCE</scope>
    <source>
        <strain evidence="1">Huo1</strain>
        <tissue evidence="1">Leaf</tissue>
    </source>
</reference>
<evidence type="ECO:0000313" key="2">
    <source>
        <dbReference type="Proteomes" id="UP000298416"/>
    </source>
</evidence>
<name>A0A8X8YYT6_SALSN</name>
<dbReference type="AlphaFoldDB" id="A0A8X8YYT6"/>
<dbReference type="EMBL" id="PNBA02000022">
    <property type="protein sequence ID" value="KAG6385691.1"/>
    <property type="molecule type" value="Genomic_DNA"/>
</dbReference>
<protein>
    <recommendedName>
        <fullName evidence="3">F-box associated domain-containing protein</fullName>
    </recommendedName>
</protein>
<evidence type="ECO:0000313" key="1">
    <source>
        <dbReference type="EMBL" id="KAG6385691.1"/>
    </source>
</evidence>
<comment type="caution">
    <text evidence="1">The sequence shown here is derived from an EMBL/GenBank/DDBJ whole genome shotgun (WGS) entry which is preliminary data.</text>
</comment>